<dbReference type="Gene3D" id="3.30.420.10">
    <property type="entry name" value="Ribonuclease H-like superfamily/Ribonuclease H"/>
    <property type="match status" value="1"/>
</dbReference>
<keyword evidence="10" id="KW-1185">Reference proteome</keyword>
<dbReference type="CDD" id="cd06127">
    <property type="entry name" value="DEDDh"/>
    <property type="match status" value="1"/>
</dbReference>
<dbReference type="OrthoDB" id="9803913at2"/>
<dbReference type="RefSeq" id="WP_125008171.1">
    <property type="nucleotide sequence ID" value="NZ_BEXA01000002.1"/>
</dbReference>
<dbReference type="InterPro" id="IPR013520">
    <property type="entry name" value="Ribonucl_H"/>
</dbReference>
<keyword evidence="4" id="KW-0540">Nuclease</keyword>
<dbReference type="GO" id="GO:0004386">
    <property type="term" value="F:helicase activity"/>
    <property type="evidence" value="ECO:0007669"/>
    <property type="project" value="UniProtKB-KW"/>
</dbReference>
<sequence>MNNNSIYSVVDIETTGTDPNNADRIIQFSCYQVQDNQIINEFTTDINPQQTISSRISQLTGIDQARVNAAQSFDSLAGKIYQLLSGTIFVAHNVNFDFPFLNSEFQRVGYPELELEAIDTVTLSQLLLPTLTSYRLSDMSKYFNIFHDHPHSANGDAYATARLLIVLFKQLQALPAMTLSQVVRIHPKLPLDTFTVLQQMDASNRTQATTPDLPDYLYISNGLVLRKKELIEKNVRNPEFEFPKNKTSKEKIIAG</sequence>
<evidence type="ECO:0000256" key="5">
    <source>
        <dbReference type="ARBA" id="ARBA00022839"/>
    </source>
</evidence>
<keyword evidence="9" id="KW-0547">Nucleotide-binding</keyword>
<dbReference type="Pfam" id="PF00929">
    <property type="entry name" value="RNase_T"/>
    <property type="match status" value="1"/>
</dbReference>
<dbReference type="InterPro" id="IPR012337">
    <property type="entry name" value="RNaseH-like_sf"/>
</dbReference>
<organism evidence="9 10">
    <name type="scientific">Lentilactobacillus kosonis</name>
    <dbReference type="NCBI Taxonomy" id="2810561"/>
    <lineage>
        <taxon>Bacteria</taxon>
        <taxon>Bacillati</taxon>
        <taxon>Bacillota</taxon>
        <taxon>Bacilli</taxon>
        <taxon>Lactobacillales</taxon>
        <taxon>Lactobacillaceae</taxon>
        <taxon>Lentilactobacillus</taxon>
    </lineage>
</organism>
<dbReference type="SMART" id="SM00479">
    <property type="entry name" value="EXOIII"/>
    <property type="match status" value="1"/>
</dbReference>
<gene>
    <name evidence="9" type="ORF">NBRC111893_1154</name>
</gene>
<dbReference type="PANTHER" id="PTHR30231">
    <property type="entry name" value="DNA POLYMERASE III SUBUNIT EPSILON"/>
    <property type="match status" value="1"/>
</dbReference>
<dbReference type="Proteomes" id="UP000286974">
    <property type="component" value="Unassembled WGS sequence"/>
</dbReference>
<keyword evidence="9" id="KW-0067">ATP-binding</keyword>
<dbReference type="FunFam" id="3.30.420.10:FF:000045">
    <property type="entry name" value="3'-5' exonuclease DinG"/>
    <property type="match status" value="1"/>
</dbReference>
<evidence type="ECO:0000313" key="9">
    <source>
        <dbReference type="EMBL" id="GAY73008.1"/>
    </source>
</evidence>
<dbReference type="STRING" id="1138822.PL11_009135"/>
<dbReference type="GO" id="GO:0008408">
    <property type="term" value="F:3'-5' exonuclease activity"/>
    <property type="evidence" value="ECO:0007669"/>
    <property type="project" value="TreeGrafter"/>
</dbReference>
<keyword evidence="5" id="KW-0378">Hydrolase</keyword>
<reference evidence="9 10" key="1">
    <citation type="submission" date="2017-11" db="EMBL/GenBank/DDBJ databases">
        <title>Draft Genome Sequence of Lactobacillus curieae NBRC 111893 isolated from Koso, a Japanese sugar-Vegetable Fermented Beverage.</title>
        <authorList>
            <person name="Chiou T.Y."/>
            <person name="Oshima K."/>
            <person name="Suda W."/>
            <person name="Hattori M."/>
            <person name="Takahashi T."/>
        </authorList>
    </citation>
    <scope>NUCLEOTIDE SEQUENCE [LARGE SCALE GENOMIC DNA]</scope>
    <source>
        <strain evidence="9 10">NBRC111893</strain>
    </source>
</reference>
<evidence type="ECO:0000256" key="1">
    <source>
        <dbReference type="ARBA" id="ARBA00022679"/>
    </source>
</evidence>
<keyword evidence="3" id="KW-0235">DNA replication</keyword>
<dbReference type="PANTHER" id="PTHR30231:SF41">
    <property type="entry name" value="DNA POLYMERASE III SUBUNIT EPSILON"/>
    <property type="match status" value="1"/>
</dbReference>
<dbReference type="GO" id="GO:0045004">
    <property type="term" value="P:DNA replication proofreading"/>
    <property type="evidence" value="ECO:0007669"/>
    <property type="project" value="TreeGrafter"/>
</dbReference>
<dbReference type="GO" id="GO:0003887">
    <property type="term" value="F:DNA-directed DNA polymerase activity"/>
    <property type="evidence" value="ECO:0007669"/>
    <property type="project" value="UniProtKB-KW"/>
</dbReference>
<dbReference type="NCBIfam" id="TIGR00573">
    <property type="entry name" value="dnaq"/>
    <property type="match status" value="1"/>
</dbReference>
<dbReference type="SUPFAM" id="SSF53098">
    <property type="entry name" value="Ribonuclease H-like"/>
    <property type="match status" value="1"/>
</dbReference>
<feature type="domain" description="Exonuclease" evidence="8">
    <location>
        <begin position="6"/>
        <end position="173"/>
    </location>
</feature>
<dbReference type="InterPro" id="IPR006054">
    <property type="entry name" value="DnaQ"/>
</dbReference>
<evidence type="ECO:0000256" key="2">
    <source>
        <dbReference type="ARBA" id="ARBA00022695"/>
    </source>
</evidence>
<protein>
    <recommendedName>
        <fullName evidence="7">DNA polymerase III polC-type</fullName>
    </recommendedName>
</protein>
<dbReference type="InterPro" id="IPR036397">
    <property type="entry name" value="RNaseH_sf"/>
</dbReference>
<evidence type="ECO:0000256" key="3">
    <source>
        <dbReference type="ARBA" id="ARBA00022705"/>
    </source>
</evidence>
<evidence type="ECO:0000256" key="4">
    <source>
        <dbReference type="ARBA" id="ARBA00022722"/>
    </source>
</evidence>
<dbReference type="GO" id="GO:0003677">
    <property type="term" value="F:DNA binding"/>
    <property type="evidence" value="ECO:0007669"/>
    <property type="project" value="InterPro"/>
</dbReference>
<evidence type="ECO:0000256" key="7">
    <source>
        <dbReference type="ARBA" id="ARBA00070925"/>
    </source>
</evidence>
<keyword evidence="2" id="KW-0548">Nucleotidyltransferase</keyword>
<comment type="caution">
    <text evidence="9">The sequence shown here is derived from an EMBL/GenBank/DDBJ whole genome shotgun (WGS) entry which is preliminary data.</text>
</comment>
<dbReference type="EMBL" id="BEXA01000002">
    <property type="protein sequence ID" value="GAY73008.1"/>
    <property type="molecule type" value="Genomic_DNA"/>
</dbReference>
<keyword evidence="9" id="KW-0347">Helicase</keyword>
<keyword evidence="5" id="KW-0269">Exonuclease</keyword>
<name>A0A401FL67_9LACO</name>
<evidence type="ECO:0000256" key="6">
    <source>
        <dbReference type="ARBA" id="ARBA00022932"/>
    </source>
</evidence>
<accession>A0A401FL67</accession>
<evidence type="ECO:0000313" key="10">
    <source>
        <dbReference type="Proteomes" id="UP000286974"/>
    </source>
</evidence>
<keyword evidence="6" id="KW-0239">DNA-directed DNA polymerase</keyword>
<dbReference type="AlphaFoldDB" id="A0A401FL67"/>
<keyword evidence="1" id="KW-0808">Transferase</keyword>
<proteinExistence type="predicted"/>
<dbReference type="GO" id="GO:0005829">
    <property type="term" value="C:cytosol"/>
    <property type="evidence" value="ECO:0007669"/>
    <property type="project" value="TreeGrafter"/>
</dbReference>
<evidence type="ECO:0000259" key="8">
    <source>
        <dbReference type="SMART" id="SM00479"/>
    </source>
</evidence>